<protein>
    <submittedName>
        <fullName evidence="4">Uncharacterized protein</fullName>
    </submittedName>
</protein>
<evidence type="ECO:0000256" key="1">
    <source>
        <dbReference type="SAM" id="Coils"/>
    </source>
</evidence>
<evidence type="ECO:0000256" key="2">
    <source>
        <dbReference type="SAM" id="MobiDB-lite"/>
    </source>
</evidence>
<gene>
    <name evidence="4" type="ORF">EDF62_3257</name>
</gene>
<comment type="caution">
    <text evidence="4">The sequence shown here is derived from an EMBL/GenBank/DDBJ whole genome shotgun (WGS) entry which is preliminary data.</text>
</comment>
<feature type="region of interest" description="Disordered" evidence="2">
    <location>
        <begin position="391"/>
        <end position="483"/>
    </location>
</feature>
<feature type="region of interest" description="Disordered" evidence="2">
    <location>
        <begin position="1"/>
        <end position="41"/>
    </location>
</feature>
<keyword evidence="3" id="KW-1133">Transmembrane helix</keyword>
<feature type="compositionally biased region" description="Low complexity" evidence="2">
    <location>
        <begin position="27"/>
        <end position="36"/>
    </location>
</feature>
<dbReference type="EMBL" id="SNYA01000009">
    <property type="protein sequence ID" value="TDP89526.1"/>
    <property type="molecule type" value="Genomic_DNA"/>
</dbReference>
<feature type="compositionally biased region" description="Gly residues" evidence="2">
    <location>
        <begin position="391"/>
        <end position="447"/>
    </location>
</feature>
<reference evidence="4 5" key="1">
    <citation type="submission" date="2019-03" db="EMBL/GenBank/DDBJ databases">
        <title>Genomic analyses of the natural microbiome of Caenorhabditis elegans.</title>
        <authorList>
            <person name="Samuel B."/>
        </authorList>
    </citation>
    <scope>NUCLEOTIDE SEQUENCE [LARGE SCALE GENOMIC DNA]</scope>
    <source>
        <strain evidence="4 5">JUb18</strain>
    </source>
</reference>
<sequence>MSTEDQQNQADDQTRELNEVEPEESTASEAAPAAEEPVQKPRKKLGLVIGGAVVAVAAIAAAIGIPPLLHQAKVDDYKAAVSATVEAHVATFDTTAETYELRALTALQLDEATALQSDLEALGKADKAVIPEAQTKALSAAAAELKKSLPKIDDEQAAFLKAIASPDKKATPEQLEKLPDTWIGAKPAQAAVFAQEAEPVKDLSTVAPEKVTKQTVADAKATLLNAENDLADAKALHEDEAKQNAAVLDAVAASLPALNTAAQKLPEQAKSVVAAQTKGGDALAKVTATAKDASDFASAYKFNPEKKLAPKVKEAEGEAVEVTGAHRVTLTIAKIQAYVSAANTATKAHADAVAAEAAAAEAAAQEAAYGGGGGDDWSGYDGGSSDWSGTGGYGSDGWTGSGGGGTGSGGGGGGTGGGGSGSGGGGTGSGGGGGGTGGGGSDGGSSGGYTCPGAPAGWFPDGGSFTTNGVTCPTYSPPSDEWG</sequence>
<keyword evidence="3" id="KW-0472">Membrane</keyword>
<dbReference type="PANTHER" id="PTHR37612">
    <property type="entry name" value="FIBROIN HEAVY CHAIN FIB-H LIKE PROTEIN"/>
    <property type="match status" value="1"/>
</dbReference>
<dbReference type="AlphaFoldDB" id="A0A4R6RU17"/>
<evidence type="ECO:0000313" key="5">
    <source>
        <dbReference type="Proteomes" id="UP000295601"/>
    </source>
</evidence>
<dbReference type="PANTHER" id="PTHR37612:SF6">
    <property type="entry name" value="GLYCINE-RICH CELL WALL STRUCTURAL PROTEIN 1"/>
    <property type="match status" value="1"/>
</dbReference>
<dbReference type="Proteomes" id="UP000295601">
    <property type="component" value="Unassembled WGS sequence"/>
</dbReference>
<evidence type="ECO:0000256" key="3">
    <source>
        <dbReference type="SAM" id="Phobius"/>
    </source>
</evidence>
<feature type="transmembrane region" description="Helical" evidence="3">
    <location>
        <begin position="45"/>
        <end position="69"/>
    </location>
</feature>
<organism evidence="4 5">
    <name type="scientific">Leucobacter luti</name>
    <dbReference type="NCBI Taxonomy" id="340320"/>
    <lineage>
        <taxon>Bacteria</taxon>
        <taxon>Bacillati</taxon>
        <taxon>Actinomycetota</taxon>
        <taxon>Actinomycetes</taxon>
        <taxon>Micrococcales</taxon>
        <taxon>Microbacteriaceae</taxon>
        <taxon>Leucobacter</taxon>
    </lineage>
</organism>
<keyword evidence="3" id="KW-0812">Transmembrane</keyword>
<feature type="compositionally biased region" description="Polar residues" evidence="2">
    <location>
        <begin position="464"/>
        <end position="474"/>
    </location>
</feature>
<keyword evidence="1" id="KW-0175">Coiled coil</keyword>
<dbReference type="RefSeq" id="WP_166644378.1">
    <property type="nucleotide sequence ID" value="NZ_SNYA01000009.1"/>
</dbReference>
<feature type="coiled-coil region" evidence="1">
    <location>
        <begin position="216"/>
        <end position="243"/>
    </location>
</feature>
<name>A0A4R6RU17_9MICO</name>
<accession>A0A4R6RU17</accession>
<proteinExistence type="predicted"/>
<keyword evidence="5" id="KW-1185">Reference proteome</keyword>
<dbReference type="InterPro" id="IPR052258">
    <property type="entry name" value="Diverse_Func_Domain-Protein"/>
</dbReference>
<evidence type="ECO:0000313" key="4">
    <source>
        <dbReference type="EMBL" id="TDP89526.1"/>
    </source>
</evidence>
<feature type="compositionally biased region" description="Polar residues" evidence="2">
    <location>
        <begin position="1"/>
        <end position="11"/>
    </location>
</feature>